<organism evidence="10 11">
    <name type="scientific">Nitrospira japonica</name>
    <dbReference type="NCBI Taxonomy" id="1325564"/>
    <lineage>
        <taxon>Bacteria</taxon>
        <taxon>Pseudomonadati</taxon>
        <taxon>Nitrospirota</taxon>
        <taxon>Nitrospiria</taxon>
        <taxon>Nitrospirales</taxon>
        <taxon>Nitrospiraceae</taxon>
        <taxon>Nitrospira</taxon>
    </lineage>
</organism>
<dbReference type="GO" id="GO:0008137">
    <property type="term" value="F:NADH dehydrogenase (ubiquinone) activity"/>
    <property type="evidence" value="ECO:0007669"/>
    <property type="project" value="InterPro"/>
</dbReference>
<sequence>MPRFLLDAGPNTVLMMGDDRSTDSVARPGCGVAGEQDVTVGRQGRRVAGSSSNGRSQCKPTRGSINASRDPVGFLSFCGCEMWTFAVLLVPLLPLLTTLIVLAGDEAAVRTRLTVAAWPIGVACAGALATLYLVATQGPITIRLYDPAGAFPLPLGFYVDRLSAVMMVLISAIGTIIYTYSIQYMSQEPHERRYFALLGVAVCVLLCMVSSSNLLMLFVFWQLLSYLLYLLIHNHTHTATLESAFRTFALLRTGDVAFLAGTALAYGLYGTLEFPELFAAAVQSEAVIELFSGVECSGATAVTLLLLIGAMSKSAQFPFHIWLPRYLYAPTPVTALLHAGIINAGGFLINRLAPLFGLSSTTLHIAFLIGTLTAVLGASMMLAQNDIKNMLGFSTIGQMGYMIMECGLGAFSLAVFHLIAHGLFKATVFLNCGNVIGKARLEPHVPHVEQRTDEESYSRLTWATGFVTTLLIPLLILLLTHGVLRIPLLEAQGTVIFLFFIWITSSQAILTLTRLRAVASWKVSAAMLLTLLFVVFVYLFAVESFTAFLYPNPDEVASYFKAAELPSRLFDIMIGVATLMTGLGWCYLYLRAHGRSLPMPSWVYGIRLRLYVLFLNRLHIDEGVQRLSQAQVAAVRRFEELAQGRTS</sequence>
<evidence type="ECO:0000256" key="3">
    <source>
        <dbReference type="ARBA" id="ARBA00022989"/>
    </source>
</evidence>
<protein>
    <submittedName>
        <fullName evidence="10">Putative NADH-quinone oxidoreductase, subunit L</fullName>
        <ecNumber evidence="10">1.6.5.11</ecNumber>
    </submittedName>
</protein>
<dbReference type="GO" id="GO:0003954">
    <property type="term" value="F:NADH dehydrogenase activity"/>
    <property type="evidence" value="ECO:0007669"/>
    <property type="project" value="TreeGrafter"/>
</dbReference>
<feature type="transmembrane region" description="Helical" evidence="7">
    <location>
        <begin position="361"/>
        <end position="381"/>
    </location>
</feature>
<name>A0A1W1I2E3_9BACT</name>
<dbReference type="GO" id="GO:0012505">
    <property type="term" value="C:endomembrane system"/>
    <property type="evidence" value="ECO:0007669"/>
    <property type="project" value="UniProtKB-SubCell"/>
</dbReference>
<dbReference type="Proteomes" id="UP000192042">
    <property type="component" value="Chromosome I"/>
</dbReference>
<evidence type="ECO:0000256" key="4">
    <source>
        <dbReference type="ARBA" id="ARBA00023136"/>
    </source>
</evidence>
<feature type="transmembrane region" description="Helical" evidence="7">
    <location>
        <begin position="525"/>
        <end position="550"/>
    </location>
</feature>
<dbReference type="KEGG" id="nja:NSJP_0992"/>
<feature type="region of interest" description="Disordered" evidence="6">
    <location>
        <begin position="44"/>
        <end position="63"/>
    </location>
</feature>
<evidence type="ECO:0000256" key="2">
    <source>
        <dbReference type="ARBA" id="ARBA00022692"/>
    </source>
</evidence>
<feature type="transmembrane region" description="Helical" evidence="7">
    <location>
        <begin position="401"/>
        <end position="420"/>
    </location>
</feature>
<dbReference type="GO" id="GO:0042773">
    <property type="term" value="P:ATP synthesis coupled electron transport"/>
    <property type="evidence" value="ECO:0007669"/>
    <property type="project" value="InterPro"/>
</dbReference>
<keyword evidence="3 7" id="KW-1133">Transmembrane helix</keyword>
<feature type="transmembrane region" description="Helical" evidence="7">
    <location>
        <begin position="328"/>
        <end position="349"/>
    </location>
</feature>
<dbReference type="PRINTS" id="PR01434">
    <property type="entry name" value="NADHDHGNASE5"/>
</dbReference>
<dbReference type="InterPro" id="IPR001516">
    <property type="entry name" value="Proton_antipo_N"/>
</dbReference>
<gene>
    <name evidence="10" type="ORF">NSJP_0992</name>
</gene>
<keyword evidence="4 7" id="KW-0472">Membrane</keyword>
<evidence type="ECO:0000259" key="8">
    <source>
        <dbReference type="Pfam" id="PF00361"/>
    </source>
</evidence>
<proteinExistence type="predicted"/>
<dbReference type="EC" id="1.6.5.11" evidence="10"/>
<dbReference type="GO" id="GO:0015990">
    <property type="term" value="P:electron transport coupled proton transport"/>
    <property type="evidence" value="ECO:0007669"/>
    <property type="project" value="TreeGrafter"/>
</dbReference>
<dbReference type="PANTHER" id="PTHR42829">
    <property type="entry name" value="NADH-UBIQUINONE OXIDOREDUCTASE CHAIN 5"/>
    <property type="match status" value="1"/>
</dbReference>
<dbReference type="STRING" id="1325564.NSJP_0992"/>
<feature type="transmembrane region" description="Helical" evidence="7">
    <location>
        <begin position="460"/>
        <end position="479"/>
    </location>
</feature>
<dbReference type="InterPro" id="IPR001750">
    <property type="entry name" value="ND/Mrp_TM"/>
</dbReference>
<evidence type="ECO:0000256" key="6">
    <source>
        <dbReference type="SAM" id="MobiDB-lite"/>
    </source>
</evidence>
<evidence type="ECO:0000256" key="7">
    <source>
        <dbReference type="SAM" id="Phobius"/>
    </source>
</evidence>
<feature type="transmembrane region" description="Helical" evidence="7">
    <location>
        <begin position="491"/>
        <end position="513"/>
    </location>
</feature>
<dbReference type="PANTHER" id="PTHR42829:SF1">
    <property type="entry name" value="INORGANIC CARBON TRANSPORTER SUBUNIT DABB-RELATED"/>
    <property type="match status" value="1"/>
</dbReference>
<feature type="transmembrane region" description="Helical" evidence="7">
    <location>
        <begin position="194"/>
        <end position="221"/>
    </location>
</feature>
<dbReference type="Pfam" id="PF00662">
    <property type="entry name" value="Proton_antipo_N"/>
    <property type="match status" value="1"/>
</dbReference>
<evidence type="ECO:0000313" key="10">
    <source>
        <dbReference type="EMBL" id="SLM47164.1"/>
    </source>
</evidence>
<feature type="transmembrane region" description="Helical" evidence="7">
    <location>
        <begin position="162"/>
        <end position="182"/>
    </location>
</feature>
<keyword evidence="2 5" id="KW-0812">Transmembrane</keyword>
<dbReference type="EMBL" id="LT828648">
    <property type="protein sequence ID" value="SLM47164.1"/>
    <property type="molecule type" value="Genomic_DNA"/>
</dbReference>
<accession>A0A1W1I2E3</accession>
<evidence type="ECO:0000256" key="5">
    <source>
        <dbReference type="RuleBase" id="RU000320"/>
    </source>
</evidence>
<keyword evidence="10" id="KW-0560">Oxidoreductase</keyword>
<dbReference type="GO" id="GO:0016020">
    <property type="term" value="C:membrane"/>
    <property type="evidence" value="ECO:0007669"/>
    <property type="project" value="UniProtKB-SubCell"/>
</dbReference>
<comment type="subcellular location">
    <subcellularLocation>
        <location evidence="1">Endomembrane system</location>
        <topology evidence="1">Multi-pass membrane protein</topology>
    </subcellularLocation>
    <subcellularLocation>
        <location evidence="5">Membrane</location>
        <topology evidence="5">Multi-pass membrane protein</topology>
    </subcellularLocation>
</comment>
<feature type="transmembrane region" description="Helical" evidence="7">
    <location>
        <begin position="570"/>
        <end position="590"/>
    </location>
</feature>
<evidence type="ECO:0000259" key="9">
    <source>
        <dbReference type="Pfam" id="PF00662"/>
    </source>
</evidence>
<feature type="transmembrane region" description="Helical" evidence="7">
    <location>
        <begin position="286"/>
        <end position="308"/>
    </location>
</feature>
<feature type="transmembrane region" description="Helical" evidence="7">
    <location>
        <begin position="256"/>
        <end position="274"/>
    </location>
</feature>
<feature type="transmembrane region" description="Helical" evidence="7">
    <location>
        <begin position="115"/>
        <end position="135"/>
    </location>
</feature>
<feature type="transmembrane region" description="Helical" evidence="7">
    <location>
        <begin position="82"/>
        <end position="103"/>
    </location>
</feature>
<evidence type="ECO:0000256" key="1">
    <source>
        <dbReference type="ARBA" id="ARBA00004127"/>
    </source>
</evidence>
<feature type="compositionally biased region" description="Polar residues" evidence="6">
    <location>
        <begin position="49"/>
        <end position="63"/>
    </location>
</feature>
<dbReference type="Pfam" id="PF00361">
    <property type="entry name" value="Proton_antipo_M"/>
    <property type="match status" value="1"/>
</dbReference>
<reference evidence="10 11" key="1">
    <citation type="submission" date="2017-03" db="EMBL/GenBank/DDBJ databases">
        <authorList>
            <person name="Afonso C.L."/>
            <person name="Miller P.J."/>
            <person name="Scott M.A."/>
            <person name="Spackman E."/>
            <person name="Goraichik I."/>
            <person name="Dimitrov K.M."/>
            <person name="Suarez D.L."/>
            <person name="Swayne D.E."/>
        </authorList>
    </citation>
    <scope>NUCLEOTIDE SEQUENCE [LARGE SCALE GENOMIC DNA]</scope>
    <source>
        <strain evidence="10">Genome sequencing of Nitrospira japonica strain NJ11</strain>
    </source>
</reference>
<keyword evidence="11" id="KW-1185">Reference proteome</keyword>
<dbReference type="AlphaFoldDB" id="A0A1W1I2E3"/>
<feature type="domain" description="NADH-Ubiquinone oxidoreductase (complex I) chain 5 N-terminal" evidence="9">
    <location>
        <begin position="148"/>
        <end position="195"/>
    </location>
</feature>
<dbReference type="InterPro" id="IPR003945">
    <property type="entry name" value="NU5C-like"/>
</dbReference>
<feature type="domain" description="NADH:quinone oxidoreductase/Mrp antiporter transmembrane" evidence="8">
    <location>
        <begin position="211"/>
        <end position="466"/>
    </location>
</feature>
<evidence type="ECO:0000313" key="11">
    <source>
        <dbReference type="Proteomes" id="UP000192042"/>
    </source>
</evidence>